<keyword evidence="2" id="KW-0813">Transport</keyword>
<evidence type="ECO:0000256" key="5">
    <source>
        <dbReference type="ARBA" id="ARBA00023136"/>
    </source>
</evidence>
<evidence type="ECO:0000256" key="1">
    <source>
        <dbReference type="ARBA" id="ARBA00004141"/>
    </source>
</evidence>
<dbReference type="PANTHER" id="PTHR23506">
    <property type="entry name" value="GH10249P"/>
    <property type="match status" value="1"/>
</dbReference>
<protein>
    <recommendedName>
        <fullName evidence="10">Major facilitator superfamily (MFS) profile domain-containing protein</fullName>
    </recommendedName>
</protein>
<dbReference type="Pfam" id="PF07690">
    <property type="entry name" value="MFS_1"/>
    <property type="match status" value="1"/>
</dbReference>
<dbReference type="AlphaFoldDB" id="A0AA36I9G6"/>
<feature type="transmembrane region" description="Helical" evidence="6">
    <location>
        <begin position="301"/>
        <end position="319"/>
    </location>
</feature>
<dbReference type="PANTHER" id="PTHR23506:SF23">
    <property type="entry name" value="GH10249P"/>
    <property type="match status" value="1"/>
</dbReference>
<evidence type="ECO:0000256" key="7">
    <source>
        <dbReference type="SAM" id="SignalP"/>
    </source>
</evidence>
<feature type="transmembrane region" description="Helical" evidence="6">
    <location>
        <begin position="455"/>
        <end position="473"/>
    </location>
</feature>
<comment type="subcellular location">
    <subcellularLocation>
        <location evidence="1">Membrane</location>
        <topology evidence="1">Multi-pass membrane protein</topology>
    </subcellularLocation>
</comment>
<comment type="caution">
    <text evidence="8">The sequence shown here is derived from an EMBL/GenBank/DDBJ whole genome shotgun (WGS) entry which is preliminary data.</text>
</comment>
<dbReference type="Proteomes" id="UP001178507">
    <property type="component" value="Unassembled WGS sequence"/>
</dbReference>
<feature type="transmembrane region" description="Helical" evidence="6">
    <location>
        <begin position="79"/>
        <end position="97"/>
    </location>
</feature>
<dbReference type="SUPFAM" id="SSF103473">
    <property type="entry name" value="MFS general substrate transporter"/>
    <property type="match status" value="1"/>
</dbReference>
<evidence type="ECO:0000313" key="8">
    <source>
        <dbReference type="EMBL" id="CAJ1383593.1"/>
    </source>
</evidence>
<sequence length="495" mass="52176">MPPLRNLLGLWAFLAISGTASKVGGAGYDVSADCHSCYSSDAGNVTAVELLQTHVDLSSNGAQHAPFAPVKEWTTSPKVLRVSGGILLVCLLFVLGFGSTDILVGVAVFLDLFMTTVLTPLAPTLTADYQLIALLTSSKNIVTCLIAPFTGRFIDGNEAKSMQLGMLCAMFCTLSLAAVKDYWFWLAVRCLSGCSTAATVWGGFALLNQVHSDEAAARTRAMSTATVSLYAGVILGPQAGGLFVDDSGFLFLLLSGAQLCTLFMLLFRLPDLSQQKQTQTDHAAKVGMMSLIMDPDVRNPIIALFLALAFIAALGSTAFEHMVRLGYGQMKQNLTWLLSSVPAILFACLVPALRSLVEGQTLQILAMFLGGASALLCFGSNYILLALALFGASVAAGIVDGNTPAMLADRSQEKYGGTGQVFVLSNVADQIAFVLGPAAGSIVCQHASFHVMCQSFGACMVLYALFLSLLTLMEKTPISKSGKDTGVPSEAPSTK</sequence>
<gene>
    <name evidence="8" type="ORF">EVOR1521_LOCUS10685</name>
</gene>
<accession>A0AA36I9G6</accession>
<feature type="transmembrane region" description="Helical" evidence="6">
    <location>
        <begin position="365"/>
        <end position="398"/>
    </location>
</feature>
<name>A0AA36I9G6_9DINO</name>
<evidence type="ECO:0000256" key="3">
    <source>
        <dbReference type="ARBA" id="ARBA00022692"/>
    </source>
</evidence>
<dbReference type="InterPro" id="IPR050930">
    <property type="entry name" value="MFS_Vesicular_Transporter"/>
</dbReference>
<feature type="transmembrane region" description="Helical" evidence="6">
    <location>
        <begin position="185"/>
        <end position="207"/>
    </location>
</feature>
<keyword evidence="7" id="KW-0732">Signal</keyword>
<evidence type="ECO:0000313" key="9">
    <source>
        <dbReference type="Proteomes" id="UP001178507"/>
    </source>
</evidence>
<reference evidence="8" key="1">
    <citation type="submission" date="2023-08" db="EMBL/GenBank/DDBJ databases">
        <authorList>
            <person name="Chen Y."/>
            <person name="Shah S."/>
            <person name="Dougan E. K."/>
            <person name="Thang M."/>
            <person name="Chan C."/>
        </authorList>
    </citation>
    <scope>NUCLEOTIDE SEQUENCE</scope>
</reference>
<dbReference type="GO" id="GO:0016020">
    <property type="term" value="C:membrane"/>
    <property type="evidence" value="ECO:0007669"/>
    <property type="project" value="UniProtKB-SubCell"/>
</dbReference>
<evidence type="ECO:0008006" key="10">
    <source>
        <dbReference type="Google" id="ProtNLM"/>
    </source>
</evidence>
<feature type="transmembrane region" description="Helical" evidence="6">
    <location>
        <begin position="102"/>
        <end position="123"/>
    </location>
</feature>
<dbReference type="Gene3D" id="1.20.1250.20">
    <property type="entry name" value="MFS general substrate transporter like domains"/>
    <property type="match status" value="1"/>
</dbReference>
<dbReference type="InterPro" id="IPR011701">
    <property type="entry name" value="MFS"/>
</dbReference>
<feature type="transmembrane region" description="Helical" evidence="6">
    <location>
        <begin position="334"/>
        <end position="353"/>
    </location>
</feature>
<keyword evidence="9" id="KW-1185">Reference proteome</keyword>
<dbReference type="InterPro" id="IPR036259">
    <property type="entry name" value="MFS_trans_sf"/>
</dbReference>
<organism evidence="8 9">
    <name type="scientific">Effrenium voratum</name>
    <dbReference type="NCBI Taxonomy" id="2562239"/>
    <lineage>
        <taxon>Eukaryota</taxon>
        <taxon>Sar</taxon>
        <taxon>Alveolata</taxon>
        <taxon>Dinophyceae</taxon>
        <taxon>Suessiales</taxon>
        <taxon>Symbiodiniaceae</taxon>
        <taxon>Effrenium</taxon>
    </lineage>
</organism>
<feature type="signal peptide" evidence="7">
    <location>
        <begin position="1"/>
        <end position="21"/>
    </location>
</feature>
<feature type="chain" id="PRO_5041260749" description="Major facilitator superfamily (MFS) profile domain-containing protein" evidence="7">
    <location>
        <begin position="22"/>
        <end position="495"/>
    </location>
</feature>
<dbReference type="GO" id="GO:0022857">
    <property type="term" value="F:transmembrane transporter activity"/>
    <property type="evidence" value="ECO:0007669"/>
    <property type="project" value="InterPro"/>
</dbReference>
<evidence type="ECO:0000256" key="4">
    <source>
        <dbReference type="ARBA" id="ARBA00022989"/>
    </source>
</evidence>
<dbReference type="EMBL" id="CAUJNA010001030">
    <property type="protein sequence ID" value="CAJ1383593.1"/>
    <property type="molecule type" value="Genomic_DNA"/>
</dbReference>
<feature type="transmembrane region" description="Helical" evidence="6">
    <location>
        <begin position="248"/>
        <end position="267"/>
    </location>
</feature>
<evidence type="ECO:0000256" key="6">
    <source>
        <dbReference type="SAM" id="Phobius"/>
    </source>
</evidence>
<keyword evidence="4 6" id="KW-1133">Transmembrane helix</keyword>
<keyword evidence="5 6" id="KW-0472">Membrane</keyword>
<evidence type="ECO:0000256" key="2">
    <source>
        <dbReference type="ARBA" id="ARBA00022448"/>
    </source>
</evidence>
<keyword evidence="3 6" id="KW-0812">Transmembrane</keyword>
<proteinExistence type="predicted"/>